<protein>
    <recommendedName>
        <fullName evidence="4">Autophagy-related protein 2</fullName>
    </recommendedName>
</protein>
<dbReference type="PANTHER" id="PTHR13190:SF1">
    <property type="entry name" value="AUTOPHAGY-RELATED 2, ISOFORM A"/>
    <property type="match status" value="1"/>
</dbReference>
<keyword evidence="13" id="KW-1185">Reference proteome</keyword>
<dbReference type="WBParaSite" id="TCLT_0000080001-mRNA-1">
    <property type="protein sequence ID" value="TCLT_0000080001-mRNA-1"/>
    <property type="gene ID" value="TCLT_0000080001"/>
</dbReference>
<dbReference type="GO" id="GO:0061709">
    <property type="term" value="P:reticulophagy"/>
    <property type="evidence" value="ECO:0007669"/>
    <property type="project" value="TreeGrafter"/>
</dbReference>
<evidence type="ECO:0000256" key="3">
    <source>
        <dbReference type="ARBA" id="ARBA00009714"/>
    </source>
</evidence>
<evidence type="ECO:0000256" key="11">
    <source>
        <dbReference type="ARBA" id="ARBA00024615"/>
    </source>
</evidence>
<dbReference type="OrthoDB" id="18982at2759"/>
<gene>
    <name evidence="12" type="ORF">TCLT_LOCUS801</name>
</gene>
<dbReference type="OMA" id="VDNHFCL"/>
<evidence type="ECO:0000256" key="6">
    <source>
        <dbReference type="ARBA" id="ARBA00022824"/>
    </source>
</evidence>
<keyword evidence="7" id="KW-0072">Autophagy</keyword>
<evidence type="ECO:0000256" key="7">
    <source>
        <dbReference type="ARBA" id="ARBA00023006"/>
    </source>
</evidence>
<dbReference type="InterPro" id="IPR026849">
    <property type="entry name" value="ATG2"/>
</dbReference>
<dbReference type="EMBL" id="UYYF01000070">
    <property type="protein sequence ID" value="VDM95918.1"/>
    <property type="molecule type" value="Genomic_DNA"/>
</dbReference>
<dbReference type="PANTHER" id="PTHR13190">
    <property type="entry name" value="AUTOPHAGY-RELATED 2, ISOFORM A"/>
    <property type="match status" value="1"/>
</dbReference>
<keyword evidence="8" id="KW-0445">Lipid transport</keyword>
<dbReference type="GO" id="GO:0061723">
    <property type="term" value="P:glycophagy"/>
    <property type="evidence" value="ECO:0007669"/>
    <property type="project" value="TreeGrafter"/>
</dbReference>
<dbReference type="GO" id="GO:0000422">
    <property type="term" value="P:autophagy of mitochondrion"/>
    <property type="evidence" value="ECO:0007669"/>
    <property type="project" value="TreeGrafter"/>
</dbReference>
<comment type="catalytic activity">
    <reaction evidence="10">
        <text>a 1,2-diacyl-sn-glycero-3-phospho-L-serine(in) = a 1,2-diacyl-sn-glycero-3-phospho-L-serine(out)</text>
        <dbReference type="Rhea" id="RHEA:38663"/>
        <dbReference type="ChEBI" id="CHEBI:57262"/>
    </reaction>
</comment>
<dbReference type="GO" id="GO:0034727">
    <property type="term" value="P:piecemeal microautophagy of the nucleus"/>
    <property type="evidence" value="ECO:0007669"/>
    <property type="project" value="TreeGrafter"/>
</dbReference>
<evidence type="ECO:0000313" key="14">
    <source>
        <dbReference type="WBParaSite" id="TCLT_0000080001-mRNA-1"/>
    </source>
</evidence>
<keyword evidence="6" id="KW-0256">Endoplasmic reticulum</keyword>
<keyword evidence="9" id="KW-0472">Membrane</keyword>
<evidence type="ECO:0000256" key="8">
    <source>
        <dbReference type="ARBA" id="ARBA00023055"/>
    </source>
</evidence>
<evidence type="ECO:0000256" key="9">
    <source>
        <dbReference type="ARBA" id="ARBA00023136"/>
    </source>
</evidence>
<evidence type="ECO:0000256" key="1">
    <source>
        <dbReference type="ARBA" id="ARBA00004406"/>
    </source>
</evidence>
<dbReference type="GO" id="GO:0005789">
    <property type="term" value="C:endoplasmic reticulum membrane"/>
    <property type="evidence" value="ECO:0007669"/>
    <property type="project" value="UniProtKB-SubCell"/>
</dbReference>
<comment type="similarity">
    <text evidence="3">Belongs to the ATG2 family.</text>
</comment>
<organism evidence="14">
    <name type="scientific">Thelazia callipaeda</name>
    <name type="common">Oriental eyeworm</name>
    <name type="synonym">Parasitic nematode</name>
    <dbReference type="NCBI Taxonomy" id="103827"/>
    <lineage>
        <taxon>Eukaryota</taxon>
        <taxon>Metazoa</taxon>
        <taxon>Ecdysozoa</taxon>
        <taxon>Nematoda</taxon>
        <taxon>Chromadorea</taxon>
        <taxon>Rhabditida</taxon>
        <taxon>Spirurina</taxon>
        <taxon>Spiruromorpha</taxon>
        <taxon>Thelazioidea</taxon>
        <taxon>Thelaziidae</taxon>
        <taxon>Thelazia</taxon>
    </lineage>
</organism>
<evidence type="ECO:0000256" key="10">
    <source>
        <dbReference type="ARBA" id="ARBA00024479"/>
    </source>
</evidence>
<evidence type="ECO:0000313" key="13">
    <source>
        <dbReference type="Proteomes" id="UP000276776"/>
    </source>
</evidence>
<keyword evidence="5" id="KW-0813">Transport</keyword>
<dbReference type="GO" id="GO:0061908">
    <property type="term" value="C:phagophore"/>
    <property type="evidence" value="ECO:0007669"/>
    <property type="project" value="TreeGrafter"/>
</dbReference>
<sequence length="2083" mass="235225">MVGWSLSNITDALQKRLCRFLIHRYLSDFLKSSINLEQLSTTLYGGIASVSDVDIDVQRINEALEMLKIPFVAVEGYIGKINITVPWQQILVKSVDLEVKQLQLTLQLQQFGNEPLGDVVTSMFGSVIGSLATSMELAQSFLNQEDFRNEVEDKGVEQFAEVIDAVISRFRLIFEDATIRLESLSNQESGLCTALELRVDWVELVDEQLESEILNSEAITSQPRSLSSLPNFNKLFHVRGIRLYTDIFNKPEMKEEENMSSSVAPIITSMYLRREKEKTLRKLSASLNGTHEQSEKNDVLSSVHMPVSSIFESCYSHNSSVGDNFDSHISQSKSSYNDTYESNPVLCASFSSSIETVVVRMRNNAISSQSTVLSEKEINLNFDGLCVFLTPSQLKILETFFSTIFRPSVISDMHYDLGKPMTIHDYQKVEAELQSRINQADRFGTAFQHGNWGGSMLFYDAQRNLSAPSAEEEMTNVSLDFNDIANRSSSKFSKEISRNYFPPKPSKNLDSLSDVISVKASICNVVIVLTHKDYLGQYEVQDKGMENITNIINCYKDLAEGFFKTTSALRLRVHLNELRQSTKYLYENDHLLQNCVENVKLFSFCDNALTTPGSCRLMLNVESNINLKHCIITVNLASCESELDISIIDRLPSLLFIRPFHTYPFPTLIRNIDDVSRGLKTDFLFTAMKDTSSTSSSTTILILNCPEWSIHLRIPVAGLHDTNSKAFHWKRHLHKESLWLTLLCTRLEIPSFDISRFGQCGAFTLSATSFHGMKFNEFVVGSFSFGKQSESPDLDLLFLYGGCMETDGSDCVSLKISYDRRDISLETTSVPCNEGEYFYSSQYDSENETDTKLEGPFSKCIIRNESQVIVVVGSTKEMLEFGEACQSNAKVNCELNIPVIRIHLPSRHCYEIIYNRLMNDLAMWKPSSPAFNSDRPRDFEASIDDLFHLCRSTRRKNSVSSETNVSYSHRSTPTVNAWSSEKSHDFCLIANIEDGRLLIGTEFEDAAKKEVGQVGTILHKTQMMLVNGFHGNKELSYFYSTSKVANVFHKNLIGNILPYERCVLKKDFAQHCEEGIQAEPITDEEICLLEKEEDNFAIAVRIDYNFPENIKNMLVGVGIRNTMLHLQPWESVEQFWINQVIRFFNIPDYGILDCKIPQAATELHVHFSSSLLVYEHYFSNQLHPLSLRVVLSSCDINSRIMQDLEIYKFGCIFEQLKLFASFNPSVETKKSSDDRKKCPKFGLKFLHILSVGMLKLEVIAVKNLRFDDDKLKRSSPFLEIKCKNDLLKTKFAVLQLWACSDSLCTIVNAISELLDAHSSHTVRHEDYSATTSKAVWNDSEKWSPTEQQMANIEKMVQSAMLELPEDDIIVNTCTADSNETTGRRKDKDTCGMSGIDEGFCLLEEIPGNGIMAGSGRPKARVLFRGGSPPIIHDNYLKKIDERSVLSTTSKNYIPLFKYCIDDLSLELHLYGGADFKTSKPPFKPYSASSSGGKLRRENFPAGGRYRDYSVHVELRLSKVRFMFEIYDKRAPVLSTRMFSIGSAEILDKLVSSKINKLLYPHVWDRTFPRHSQSPVFSVRVYETHQHEGKMKVSLLPLRINADQDTMEFLEDFINDLSSGIALLKAESVSTSKIPENPRLEVPSLNNTDAVRWEKDVHHNTADSLNAAAVTDLFLKDRTHHGFKTSSNDMLHSDSDDDIHLEEDSDENLMVSKWPALAPKTSNQGGSTDDISDFVDPFCFLDSSISHLDQNVVADKVNNSSDQTGLSSKSEAVIFEDVHRENENMENHIPLSVEYKDENIALESIGGTEIFFKEFIFSPSAVICLDMNGKRIRPDQGWFLGLLVGLSDFKCTEIRLKELNCTRGLLGYDKCFKFAFNAWLNDINNKQLVQFITSYGPIKSLVEVGSGIRDLFLMPVNEYCREEGHVVKGLQRGAESFGISTATVAVDMLQKMVGVVQSVAELAFDIVSPEYPIYRHRRHLLDSATRRPNDIREGFNMALEAIRQEINETALDFQLAAIEDKSSGYSTVRGLLRQAPTTVLRPVIASRNGEMEMMGSFANMFHGIADKQCSIAAGKKLNDRGAGE</sequence>
<evidence type="ECO:0000256" key="4">
    <source>
        <dbReference type="ARBA" id="ARBA00018070"/>
    </source>
</evidence>
<dbReference type="GO" id="GO:0034045">
    <property type="term" value="C:phagophore assembly site membrane"/>
    <property type="evidence" value="ECO:0007669"/>
    <property type="project" value="UniProtKB-SubCell"/>
</dbReference>
<dbReference type="Pfam" id="PF13329">
    <property type="entry name" value="ATG2_CAD"/>
    <property type="match status" value="2"/>
</dbReference>
<accession>A0A158RAU2</accession>
<comment type="subcellular location">
    <subcellularLocation>
        <location evidence="1">Endoplasmic reticulum membrane</location>
        <topology evidence="1">Peripheral membrane protein</topology>
    </subcellularLocation>
    <subcellularLocation>
        <location evidence="2">Preautophagosomal structure membrane</location>
        <topology evidence="2">Peripheral membrane protein</topology>
    </subcellularLocation>
</comment>
<comment type="catalytic activity">
    <reaction evidence="11">
        <text>a 1,2-diacyl-sn-glycero-3-phosphoethanolamine(in) = a 1,2-diacyl-sn-glycero-3-phosphoethanolamine(out)</text>
        <dbReference type="Rhea" id="RHEA:38895"/>
        <dbReference type="ChEBI" id="CHEBI:64612"/>
    </reaction>
</comment>
<dbReference type="GO" id="GO:0000045">
    <property type="term" value="P:autophagosome assembly"/>
    <property type="evidence" value="ECO:0007669"/>
    <property type="project" value="TreeGrafter"/>
</dbReference>
<evidence type="ECO:0000256" key="2">
    <source>
        <dbReference type="ARBA" id="ARBA00004623"/>
    </source>
</evidence>
<reference evidence="12 13" key="2">
    <citation type="submission" date="2018-11" db="EMBL/GenBank/DDBJ databases">
        <authorList>
            <consortium name="Pathogen Informatics"/>
        </authorList>
    </citation>
    <scope>NUCLEOTIDE SEQUENCE [LARGE SCALE GENOMIC DNA]</scope>
</reference>
<dbReference type="STRING" id="103827.A0A158RAU2"/>
<dbReference type="GO" id="GO:0006869">
    <property type="term" value="P:lipid transport"/>
    <property type="evidence" value="ECO:0007669"/>
    <property type="project" value="UniProtKB-KW"/>
</dbReference>
<dbReference type="Proteomes" id="UP000276776">
    <property type="component" value="Unassembled WGS sequence"/>
</dbReference>
<name>A0A158RAU2_THECL</name>
<proteinExistence type="inferred from homology"/>
<evidence type="ECO:0000313" key="12">
    <source>
        <dbReference type="EMBL" id="VDM95918.1"/>
    </source>
</evidence>
<reference evidence="14" key="1">
    <citation type="submission" date="2016-04" db="UniProtKB">
        <authorList>
            <consortium name="WormBaseParasite"/>
        </authorList>
    </citation>
    <scope>IDENTIFICATION</scope>
</reference>
<dbReference type="GO" id="GO:0043495">
    <property type="term" value="F:protein-membrane adaptor activity"/>
    <property type="evidence" value="ECO:0007669"/>
    <property type="project" value="TreeGrafter"/>
</dbReference>
<dbReference type="GO" id="GO:0032266">
    <property type="term" value="F:phosphatidylinositol-3-phosphate binding"/>
    <property type="evidence" value="ECO:0007669"/>
    <property type="project" value="TreeGrafter"/>
</dbReference>
<evidence type="ECO:0000256" key="5">
    <source>
        <dbReference type="ARBA" id="ARBA00022448"/>
    </source>
</evidence>